<dbReference type="Pfam" id="PF25876">
    <property type="entry name" value="HH_MFP_RND"/>
    <property type="match status" value="1"/>
</dbReference>
<evidence type="ECO:0000313" key="6">
    <source>
        <dbReference type="EMBL" id="MDQ8209142.1"/>
    </source>
</evidence>
<feature type="transmembrane region" description="Helical" evidence="2">
    <location>
        <begin position="9"/>
        <end position="30"/>
    </location>
</feature>
<dbReference type="InterPro" id="IPR006143">
    <property type="entry name" value="RND_pump_MFP"/>
</dbReference>
<dbReference type="InterPro" id="IPR058624">
    <property type="entry name" value="MdtA-like_HH"/>
</dbReference>
<keyword evidence="7" id="KW-1185">Reference proteome</keyword>
<evidence type="ECO:0000313" key="7">
    <source>
        <dbReference type="Proteomes" id="UP001225316"/>
    </source>
</evidence>
<comment type="similarity">
    <text evidence="1">Belongs to the membrane fusion protein (MFP) (TC 8.A.1) family.</text>
</comment>
<accession>A0ABU1AYC4</accession>
<dbReference type="EMBL" id="JARXHW010000053">
    <property type="protein sequence ID" value="MDQ8209142.1"/>
    <property type="molecule type" value="Genomic_DNA"/>
</dbReference>
<organism evidence="6 7">
    <name type="scientific">Thalassobacterium maritimum</name>
    <dbReference type="NCBI Taxonomy" id="3041265"/>
    <lineage>
        <taxon>Bacteria</taxon>
        <taxon>Pseudomonadati</taxon>
        <taxon>Verrucomicrobiota</taxon>
        <taxon>Opitutia</taxon>
        <taxon>Puniceicoccales</taxon>
        <taxon>Coraliomargaritaceae</taxon>
        <taxon>Thalassobacterium</taxon>
    </lineage>
</organism>
<dbReference type="Pfam" id="PF25954">
    <property type="entry name" value="Beta-barrel_RND_2"/>
    <property type="match status" value="1"/>
</dbReference>
<evidence type="ECO:0000256" key="2">
    <source>
        <dbReference type="SAM" id="Phobius"/>
    </source>
</evidence>
<dbReference type="Proteomes" id="UP001225316">
    <property type="component" value="Unassembled WGS sequence"/>
</dbReference>
<keyword evidence="2" id="KW-0812">Transmembrane</keyword>
<reference evidence="6 7" key="1">
    <citation type="submission" date="2023-04" db="EMBL/GenBank/DDBJ databases">
        <title>A novel bacteria isolated from coastal sediment.</title>
        <authorList>
            <person name="Liu X.-J."/>
            <person name="Du Z.-J."/>
        </authorList>
    </citation>
    <scope>NUCLEOTIDE SEQUENCE [LARGE SCALE GENOMIC DNA]</scope>
    <source>
        <strain evidence="6 7">SDUM461003</strain>
    </source>
</reference>
<evidence type="ECO:0000256" key="1">
    <source>
        <dbReference type="ARBA" id="ARBA00009477"/>
    </source>
</evidence>
<feature type="domain" description="Multidrug resistance protein MdtA-like alpha-helical hairpin" evidence="3">
    <location>
        <begin position="113"/>
        <end position="173"/>
    </location>
</feature>
<dbReference type="PANTHER" id="PTHR30469">
    <property type="entry name" value="MULTIDRUG RESISTANCE PROTEIN MDTA"/>
    <property type="match status" value="1"/>
</dbReference>
<evidence type="ECO:0000259" key="3">
    <source>
        <dbReference type="Pfam" id="PF25876"/>
    </source>
</evidence>
<feature type="domain" description="Multidrug resistance protein MdtA-like barrel-sandwich hybrid" evidence="4">
    <location>
        <begin position="85"/>
        <end position="198"/>
    </location>
</feature>
<feature type="domain" description="CusB-like beta-barrel" evidence="5">
    <location>
        <begin position="210"/>
        <end position="283"/>
    </location>
</feature>
<dbReference type="RefSeq" id="WP_308951963.1">
    <property type="nucleotide sequence ID" value="NZ_JARXHW010000053.1"/>
</dbReference>
<dbReference type="Gene3D" id="1.10.287.470">
    <property type="entry name" value="Helix hairpin bin"/>
    <property type="match status" value="1"/>
</dbReference>
<dbReference type="InterPro" id="IPR058625">
    <property type="entry name" value="MdtA-like_BSH"/>
</dbReference>
<gene>
    <name evidence="6" type="ORF">QEH52_16570</name>
</gene>
<dbReference type="NCBIfam" id="TIGR01730">
    <property type="entry name" value="RND_mfp"/>
    <property type="match status" value="1"/>
</dbReference>
<dbReference type="Pfam" id="PF25917">
    <property type="entry name" value="BSH_RND"/>
    <property type="match status" value="1"/>
</dbReference>
<comment type="caution">
    <text evidence="6">The sequence shown here is derived from an EMBL/GenBank/DDBJ whole genome shotgun (WGS) entry which is preliminary data.</text>
</comment>
<evidence type="ECO:0000259" key="5">
    <source>
        <dbReference type="Pfam" id="PF25954"/>
    </source>
</evidence>
<dbReference type="Gene3D" id="2.40.30.170">
    <property type="match status" value="1"/>
</dbReference>
<dbReference type="Gene3D" id="2.40.50.100">
    <property type="match status" value="1"/>
</dbReference>
<dbReference type="SUPFAM" id="SSF111369">
    <property type="entry name" value="HlyD-like secretion proteins"/>
    <property type="match status" value="1"/>
</dbReference>
<dbReference type="PANTHER" id="PTHR30469:SF11">
    <property type="entry name" value="BLL4320 PROTEIN"/>
    <property type="match status" value="1"/>
</dbReference>
<evidence type="ECO:0000259" key="4">
    <source>
        <dbReference type="Pfam" id="PF25917"/>
    </source>
</evidence>
<proteinExistence type="inferred from homology"/>
<sequence>MAKSKFKSFVIKTGITVVILAVVIGALVGLKAIQIGEIMAAIPNMQPPPASVATANVRSMDWPVESNAIGTIAPVQGVTLSVESAGLVTDLAFESGQTVRKGDLLLQLDTRSEAAQLAAASAAADLAKISLDRAQQLLGRKTISQAEFDAADAGYKEAMANVANLEAIIEKKKIVAPFAGRLGIRRVNLGEYLTPGAQVVSLQSTDPIYANFYLPQRDLAYLKVGLEVETYTDAFPDLVKAGAVSAIAAEVDATTRMVEVQATLPNPQGQLAAGMFVNVRIARDAPRTVKAVPASAVIYASFGNSIYVVEPAEEGEGFIALQKFVRLGERRGDFIEVIEGLELGDRVVAAGGLKLMSGAPVLINDGTTPEAQLNPTPDDA</sequence>
<dbReference type="Gene3D" id="2.40.420.20">
    <property type="match status" value="1"/>
</dbReference>
<protein>
    <submittedName>
        <fullName evidence="6">Efflux RND transporter periplasmic adaptor subunit</fullName>
    </submittedName>
</protein>
<dbReference type="InterPro" id="IPR058792">
    <property type="entry name" value="Beta-barrel_RND_2"/>
</dbReference>
<keyword evidence="2" id="KW-1133">Transmembrane helix</keyword>
<name>A0ABU1AYC4_9BACT</name>
<keyword evidence="2" id="KW-0472">Membrane</keyword>